<dbReference type="AlphaFoldDB" id="N6VRH4"/>
<evidence type="ECO:0000256" key="1">
    <source>
        <dbReference type="ARBA" id="ARBA00010688"/>
    </source>
</evidence>
<keyword evidence="7" id="KW-1185">Reference proteome</keyword>
<dbReference type="InterPro" id="IPR029056">
    <property type="entry name" value="Ribokinase-like"/>
</dbReference>
<dbReference type="PRINTS" id="PR00990">
    <property type="entry name" value="RIBOKINASE"/>
</dbReference>
<evidence type="ECO:0000313" key="7">
    <source>
        <dbReference type="Proteomes" id="UP000053695"/>
    </source>
</evidence>
<protein>
    <submittedName>
        <fullName evidence="6">PfkB domain protein</fullName>
    </submittedName>
</protein>
<dbReference type="EMBL" id="APMM01000049">
    <property type="protein sequence ID" value="ENN95761.1"/>
    <property type="molecule type" value="Genomic_DNA"/>
</dbReference>
<dbReference type="SUPFAM" id="SSF53613">
    <property type="entry name" value="Ribokinase-like"/>
    <property type="match status" value="1"/>
</dbReference>
<reference evidence="6 7" key="1">
    <citation type="journal article" date="2013" name="Genome Announc.">
        <title>Draft Genome Sequence of a Highly Flagellated, Fast-Swimming Archaeon, Methanocaldococcus villosus Strain KIN24-T80 (DSM 22612).</title>
        <authorList>
            <person name="Thennarasu S."/>
            <person name="Polireddy D."/>
            <person name="Antony A."/>
            <person name="Yada M.R."/>
            <person name="Algarawi S."/>
            <person name="Sivakumar N."/>
        </authorList>
    </citation>
    <scope>NUCLEOTIDE SEQUENCE [LARGE SCALE GENOMIC DNA]</scope>
    <source>
        <strain evidence="6 7">KIN24-T80</strain>
    </source>
</reference>
<keyword evidence="3 4" id="KW-0418">Kinase</keyword>
<dbReference type="InterPro" id="IPR002139">
    <property type="entry name" value="Ribo/fructo_kinase"/>
</dbReference>
<dbReference type="Pfam" id="PF00294">
    <property type="entry name" value="PfkB"/>
    <property type="match status" value="1"/>
</dbReference>
<dbReference type="InterPro" id="IPR011611">
    <property type="entry name" value="PfkB_dom"/>
</dbReference>
<dbReference type="PATRIC" id="fig|1069083.5.peg.1201"/>
<feature type="domain" description="Carbohydrate kinase PfkB" evidence="5">
    <location>
        <begin position="2"/>
        <end position="283"/>
    </location>
</feature>
<dbReference type="PROSITE" id="PS00584">
    <property type="entry name" value="PFKB_KINASES_2"/>
    <property type="match status" value="1"/>
</dbReference>
<dbReference type="OrthoDB" id="26949at2157"/>
<dbReference type="Proteomes" id="UP000053695">
    <property type="component" value="Unassembled WGS sequence"/>
</dbReference>
<evidence type="ECO:0000313" key="6">
    <source>
        <dbReference type="EMBL" id="ENN95761.1"/>
    </source>
</evidence>
<comment type="caution">
    <text evidence="6">The sequence shown here is derived from an EMBL/GenBank/DDBJ whole genome shotgun (WGS) entry which is preliminary data.</text>
</comment>
<sequence>MITCIGHIALDYIFNIDRFPEPNSSVQIPSAKLYYGGAAANTAVAIKKLGVDCELISCVGYDFKDSRYEKYLKKLGVNISKLYYSEDEETPKAWIFTDKENNQITFFLWGAAKHYKELNPPNFDTNIVHIATGDPDYNLRAAKKAYGKAIVSFDPGQDLPQYSENSLRELIKHTNFLFLNKYEFDRISKMLNFNLDDFLKYVDILVVTKGEKGSTIYTEENKKIEIPVIKAKVVDPTGAGDAYRAGFLVAYLKKYPLEKCGLIASAAASFVVEAKGSQTNLPTWDMVLNRLKRHGFNL</sequence>
<dbReference type="CDD" id="cd01942">
    <property type="entry name" value="ribokinase_group_A"/>
    <property type="match status" value="1"/>
</dbReference>
<dbReference type="PANTHER" id="PTHR10584:SF166">
    <property type="entry name" value="RIBOKINASE"/>
    <property type="match status" value="1"/>
</dbReference>
<name>N6VRH4_9EURY</name>
<gene>
    <name evidence="6" type="ORF">J422_06165</name>
</gene>
<dbReference type="PANTHER" id="PTHR10584">
    <property type="entry name" value="SUGAR KINASE"/>
    <property type="match status" value="1"/>
</dbReference>
<evidence type="ECO:0000256" key="3">
    <source>
        <dbReference type="ARBA" id="ARBA00022777"/>
    </source>
</evidence>
<organism evidence="6 7">
    <name type="scientific">Methanocaldococcus villosus KIN24-T80</name>
    <dbReference type="NCBI Taxonomy" id="1069083"/>
    <lineage>
        <taxon>Archaea</taxon>
        <taxon>Methanobacteriati</taxon>
        <taxon>Methanobacteriota</taxon>
        <taxon>Methanomada group</taxon>
        <taxon>Methanococci</taxon>
        <taxon>Methanococcales</taxon>
        <taxon>Methanocaldococcaceae</taxon>
        <taxon>Methanocaldococcus</taxon>
    </lineage>
</organism>
<accession>N6VRH4</accession>
<dbReference type="RefSeq" id="WP_004593265.1">
    <property type="nucleotide sequence ID" value="NZ_APMM01000049.1"/>
</dbReference>
<dbReference type="Gene3D" id="3.40.1190.20">
    <property type="match status" value="1"/>
</dbReference>
<keyword evidence="2 4" id="KW-0808">Transferase</keyword>
<dbReference type="GO" id="GO:0006796">
    <property type="term" value="P:phosphate-containing compound metabolic process"/>
    <property type="evidence" value="ECO:0007669"/>
    <property type="project" value="UniProtKB-ARBA"/>
</dbReference>
<dbReference type="InterPro" id="IPR002173">
    <property type="entry name" value="Carboh/pur_kinase_PfkB_CS"/>
</dbReference>
<dbReference type="GO" id="GO:0016301">
    <property type="term" value="F:kinase activity"/>
    <property type="evidence" value="ECO:0007669"/>
    <property type="project" value="UniProtKB-KW"/>
</dbReference>
<evidence type="ECO:0000256" key="4">
    <source>
        <dbReference type="RuleBase" id="RU003704"/>
    </source>
</evidence>
<dbReference type="PROSITE" id="PS00583">
    <property type="entry name" value="PFKB_KINASES_1"/>
    <property type="match status" value="1"/>
</dbReference>
<comment type="similarity">
    <text evidence="1 4">Belongs to the carbohydrate kinase PfkB family.</text>
</comment>
<evidence type="ECO:0000259" key="5">
    <source>
        <dbReference type="Pfam" id="PF00294"/>
    </source>
</evidence>
<proteinExistence type="inferred from homology"/>
<evidence type="ECO:0000256" key="2">
    <source>
        <dbReference type="ARBA" id="ARBA00022679"/>
    </source>
</evidence>
<dbReference type="STRING" id="1069083.GCA_000371805_00552"/>